<evidence type="ECO:0000259" key="11">
    <source>
        <dbReference type="PROSITE" id="PS51898"/>
    </source>
</evidence>
<dbReference type="PANTHER" id="PTHR30349">
    <property type="entry name" value="PHAGE INTEGRASE-RELATED"/>
    <property type="match status" value="1"/>
</dbReference>
<dbReference type="InterPro" id="IPR010998">
    <property type="entry name" value="Integrase_recombinase_N"/>
</dbReference>
<dbReference type="GO" id="GO:0005737">
    <property type="term" value="C:cytoplasm"/>
    <property type="evidence" value="ECO:0007669"/>
    <property type="project" value="UniProtKB-SubCell"/>
</dbReference>
<evidence type="ECO:0000256" key="7">
    <source>
        <dbReference type="ARBA" id="ARBA00023172"/>
    </source>
</evidence>
<evidence type="ECO:0000313" key="14">
    <source>
        <dbReference type="Proteomes" id="UP000275356"/>
    </source>
</evidence>
<evidence type="ECO:0000256" key="10">
    <source>
        <dbReference type="SAM" id="MobiDB-lite"/>
    </source>
</evidence>
<feature type="compositionally biased region" description="Low complexity" evidence="10">
    <location>
        <begin position="9"/>
        <end position="23"/>
    </location>
</feature>
<protein>
    <recommendedName>
        <fullName evidence="9">Tyrosine recombinase XerC</fullName>
    </recommendedName>
</protein>
<comment type="similarity">
    <text evidence="9">Belongs to the 'phage' integrase family. XerC subfamily.</text>
</comment>
<dbReference type="CDD" id="cd00798">
    <property type="entry name" value="INT_XerDC_C"/>
    <property type="match status" value="1"/>
</dbReference>
<dbReference type="AlphaFoldDB" id="A0A3N2D2Q3"/>
<dbReference type="Pfam" id="PF00589">
    <property type="entry name" value="Phage_integrase"/>
    <property type="match status" value="1"/>
</dbReference>
<comment type="subunit">
    <text evidence="9">Forms a cyclic heterotetrameric complex composed of two molecules of XerC and two molecules of XerD.</text>
</comment>
<feature type="active site" evidence="9">
    <location>
        <position position="362"/>
    </location>
</feature>
<dbReference type="Pfam" id="PF02899">
    <property type="entry name" value="Phage_int_SAM_1"/>
    <property type="match status" value="1"/>
</dbReference>
<dbReference type="HAMAP" id="MF_01808">
    <property type="entry name" value="Recomb_XerC_XerD"/>
    <property type="match status" value="1"/>
</dbReference>
<organism evidence="13 14">
    <name type="scientific">Salana multivorans</name>
    <dbReference type="NCBI Taxonomy" id="120377"/>
    <lineage>
        <taxon>Bacteria</taxon>
        <taxon>Bacillati</taxon>
        <taxon>Actinomycetota</taxon>
        <taxon>Actinomycetes</taxon>
        <taxon>Micrococcales</taxon>
        <taxon>Beutenbergiaceae</taxon>
        <taxon>Salana</taxon>
    </lineage>
</organism>
<sequence>MSGARDVEQAAQRARSASSRRASVGVPDGTRPGDAALLEEFASYLTLQRGRSEHTVRAYLGDVADLLAETPGTAARADLERLDLAVLRRWLAGQTTRGLARSTMARRASAVRTFTAWATAQGHLAIDPALRLKAPRADRTLPTVLSARQAALAVDAARDVATAHRPSVDPDGSTDPDGWVGPDRPDDDSTGADSGVAVEADPARRSGGPGAAARRGAGDSAELAAVQARDAAILELLYGAAIRVSEACALDVDALDLPAGLVRVLGKGNKERVVPFGTPAAEALRRWLTRRADLAGPRAGHALFVGVRGGRIDPRTVRTIVHRAATIAGVPDIAPHGLRHSAATHLLEGGSDLRTIQEMLGHASLATTERYTHVSPERLLATFRQAHPRA</sequence>
<evidence type="ECO:0000313" key="13">
    <source>
        <dbReference type="EMBL" id="ROR93928.1"/>
    </source>
</evidence>
<dbReference type="PROSITE" id="PS51898">
    <property type="entry name" value="TYR_RECOMBINASE"/>
    <property type="match status" value="1"/>
</dbReference>
<feature type="active site" evidence="9">
    <location>
        <position position="267"/>
    </location>
</feature>
<dbReference type="InterPro" id="IPR011010">
    <property type="entry name" value="DNA_brk_join_enz"/>
</dbReference>
<dbReference type="InterPro" id="IPR044068">
    <property type="entry name" value="CB"/>
</dbReference>
<keyword evidence="5 9" id="KW-0229">DNA integration</keyword>
<feature type="domain" description="Core-binding (CB)" evidence="12">
    <location>
        <begin position="32"/>
        <end position="119"/>
    </location>
</feature>
<keyword evidence="2 9" id="KW-0963">Cytoplasm</keyword>
<gene>
    <name evidence="9" type="primary">xerC</name>
    <name evidence="13" type="ORF">EDD28_3357</name>
</gene>
<dbReference type="Proteomes" id="UP000275356">
    <property type="component" value="Unassembled WGS sequence"/>
</dbReference>
<dbReference type="GO" id="GO:0006313">
    <property type="term" value="P:DNA transposition"/>
    <property type="evidence" value="ECO:0007669"/>
    <property type="project" value="UniProtKB-UniRule"/>
</dbReference>
<evidence type="ECO:0000256" key="2">
    <source>
        <dbReference type="ARBA" id="ARBA00022490"/>
    </source>
</evidence>
<feature type="active site" evidence="9">
    <location>
        <position position="339"/>
    </location>
</feature>
<keyword evidence="7 9" id="KW-0233">DNA recombination</keyword>
<keyword evidence="8 9" id="KW-0131">Cell cycle</keyword>
<feature type="domain" description="Tyr recombinase" evidence="11">
    <location>
        <begin position="200"/>
        <end position="384"/>
    </location>
</feature>
<dbReference type="RefSeq" id="WP_281272587.1">
    <property type="nucleotide sequence ID" value="NZ_RKHQ01000002.1"/>
</dbReference>
<feature type="active site" evidence="9">
    <location>
        <position position="243"/>
    </location>
</feature>
<dbReference type="Gene3D" id="1.10.150.130">
    <property type="match status" value="1"/>
</dbReference>
<feature type="region of interest" description="Disordered" evidence="10">
    <location>
        <begin position="1"/>
        <end position="31"/>
    </location>
</feature>
<feature type="active site" description="O-(3'-phospho-DNA)-tyrosine intermediate" evidence="9">
    <location>
        <position position="371"/>
    </location>
</feature>
<dbReference type="SUPFAM" id="SSF56349">
    <property type="entry name" value="DNA breaking-rejoining enzymes"/>
    <property type="match status" value="1"/>
</dbReference>
<evidence type="ECO:0000256" key="4">
    <source>
        <dbReference type="ARBA" id="ARBA00022829"/>
    </source>
</evidence>
<proteinExistence type="inferred from homology"/>
<dbReference type="PROSITE" id="PS51900">
    <property type="entry name" value="CB"/>
    <property type="match status" value="1"/>
</dbReference>
<feature type="active site" evidence="9">
    <location>
        <position position="336"/>
    </location>
</feature>
<dbReference type="InterPro" id="IPR050090">
    <property type="entry name" value="Tyrosine_recombinase_XerCD"/>
</dbReference>
<comment type="subcellular location">
    <subcellularLocation>
        <location evidence="1 9">Cytoplasm</location>
    </subcellularLocation>
</comment>
<name>A0A3N2D2Q3_9MICO</name>
<dbReference type="Gene3D" id="1.10.443.10">
    <property type="entry name" value="Intergrase catalytic core"/>
    <property type="match status" value="1"/>
</dbReference>
<reference evidence="13 14" key="1">
    <citation type="submission" date="2018-11" db="EMBL/GenBank/DDBJ databases">
        <title>Sequencing the genomes of 1000 actinobacteria strains.</title>
        <authorList>
            <person name="Klenk H.-P."/>
        </authorList>
    </citation>
    <scope>NUCLEOTIDE SEQUENCE [LARGE SCALE GENOMIC DNA]</scope>
    <source>
        <strain evidence="13 14">DSM 13521</strain>
    </source>
</reference>
<dbReference type="InterPro" id="IPR004107">
    <property type="entry name" value="Integrase_SAM-like_N"/>
</dbReference>
<dbReference type="GO" id="GO:0051301">
    <property type="term" value="P:cell division"/>
    <property type="evidence" value="ECO:0007669"/>
    <property type="project" value="UniProtKB-KW"/>
</dbReference>
<evidence type="ECO:0000256" key="9">
    <source>
        <dbReference type="HAMAP-Rule" id="MF_01808"/>
    </source>
</evidence>
<dbReference type="InterPro" id="IPR023009">
    <property type="entry name" value="Tyrosine_recombinase_XerC/XerD"/>
</dbReference>
<dbReference type="GO" id="GO:0009037">
    <property type="term" value="F:tyrosine-based site-specific recombinase activity"/>
    <property type="evidence" value="ECO:0007669"/>
    <property type="project" value="UniProtKB-UniRule"/>
</dbReference>
<dbReference type="EMBL" id="RKHQ01000002">
    <property type="protein sequence ID" value="ROR93928.1"/>
    <property type="molecule type" value="Genomic_DNA"/>
</dbReference>
<dbReference type="InterPro" id="IPR013762">
    <property type="entry name" value="Integrase-like_cat_sf"/>
</dbReference>
<comment type="function">
    <text evidence="9">Site-specific tyrosine recombinase, which acts by catalyzing the cutting and rejoining of the recombining DNA molecules. The XerC-XerD complex is essential to convert dimers of the bacterial chromosome into monomers to permit their segregation at cell division. It also contributes to the segregational stability of plasmids.</text>
</comment>
<dbReference type="GO" id="GO:0003677">
    <property type="term" value="F:DNA binding"/>
    <property type="evidence" value="ECO:0007669"/>
    <property type="project" value="UniProtKB-UniRule"/>
</dbReference>
<evidence type="ECO:0000259" key="12">
    <source>
        <dbReference type="PROSITE" id="PS51900"/>
    </source>
</evidence>
<feature type="compositionally biased region" description="Basic and acidic residues" evidence="10">
    <location>
        <begin position="159"/>
        <end position="168"/>
    </location>
</feature>
<evidence type="ECO:0000256" key="6">
    <source>
        <dbReference type="ARBA" id="ARBA00023125"/>
    </source>
</evidence>
<comment type="caution">
    <text evidence="13">The sequence shown here is derived from an EMBL/GenBank/DDBJ whole genome shotgun (WGS) entry which is preliminary data.</text>
</comment>
<dbReference type="InterPro" id="IPR002104">
    <property type="entry name" value="Integrase_catalytic"/>
</dbReference>
<dbReference type="SUPFAM" id="SSF47823">
    <property type="entry name" value="lambda integrase-like, N-terminal domain"/>
    <property type="match status" value="1"/>
</dbReference>
<keyword evidence="4 9" id="KW-0159">Chromosome partition</keyword>
<dbReference type="GO" id="GO:0007059">
    <property type="term" value="P:chromosome segregation"/>
    <property type="evidence" value="ECO:0007669"/>
    <property type="project" value="UniProtKB-UniRule"/>
</dbReference>
<evidence type="ECO:0000256" key="8">
    <source>
        <dbReference type="ARBA" id="ARBA00023306"/>
    </source>
</evidence>
<keyword evidence="14" id="KW-1185">Reference proteome</keyword>
<evidence type="ECO:0000256" key="1">
    <source>
        <dbReference type="ARBA" id="ARBA00004496"/>
    </source>
</evidence>
<accession>A0A3N2D2Q3</accession>
<keyword evidence="3 9" id="KW-0132">Cell division</keyword>
<evidence type="ECO:0000256" key="5">
    <source>
        <dbReference type="ARBA" id="ARBA00022908"/>
    </source>
</evidence>
<dbReference type="PANTHER" id="PTHR30349:SF77">
    <property type="entry name" value="TYROSINE RECOMBINASE XERC"/>
    <property type="match status" value="1"/>
</dbReference>
<evidence type="ECO:0000256" key="3">
    <source>
        <dbReference type="ARBA" id="ARBA00022618"/>
    </source>
</evidence>
<feature type="region of interest" description="Disordered" evidence="10">
    <location>
        <begin position="159"/>
        <end position="218"/>
    </location>
</feature>
<keyword evidence="6 9" id="KW-0238">DNA-binding</keyword>